<dbReference type="PANTHER" id="PTHR43031:SF18">
    <property type="entry name" value="RHODANESE-RELATED SULFURTRANSFERASES"/>
    <property type="match status" value="1"/>
</dbReference>
<dbReference type="CDD" id="cd00158">
    <property type="entry name" value="RHOD"/>
    <property type="match status" value="1"/>
</dbReference>
<evidence type="ECO:0000313" key="3">
    <source>
        <dbReference type="EMBL" id="SPK73638.1"/>
    </source>
</evidence>
<feature type="transmembrane region" description="Helical" evidence="1">
    <location>
        <begin position="60"/>
        <end position="81"/>
    </location>
</feature>
<dbReference type="AlphaFoldDB" id="A0A375IHR7"/>
<dbReference type="Pfam" id="PF00581">
    <property type="entry name" value="Rhodanese"/>
    <property type="match status" value="1"/>
</dbReference>
<sequence>MRPRRHLEGLDGDSLVTPMSQAGDNGGWPCNGRAWTPNRVFYNAADPTYRKANVNFFADYNNLALIALAVVSGGLLAWPAISRSTGGKSVNTATATQLINKRGAVVVDIREPAEYAKGHLPQAKSAPLADLAARAAGLAKDKAAPIIVVCQTGQRSGKAQAALKEAGYSEIYALEGGIAAWQQAGLPLVK</sequence>
<dbReference type="InterPro" id="IPR036873">
    <property type="entry name" value="Rhodanese-like_dom_sf"/>
</dbReference>
<evidence type="ECO:0000256" key="1">
    <source>
        <dbReference type="SAM" id="Phobius"/>
    </source>
</evidence>
<protein>
    <submittedName>
        <fullName evidence="3">Rhodanese-like sulfurtransferase</fullName>
        <ecNumber evidence="3">2.8.1.-</ecNumber>
    </submittedName>
</protein>
<name>A0A375IHR7_9BURK</name>
<evidence type="ECO:0000259" key="2">
    <source>
        <dbReference type="PROSITE" id="PS50206"/>
    </source>
</evidence>
<dbReference type="PANTHER" id="PTHR43031">
    <property type="entry name" value="FAD-DEPENDENT OXIDOREDUCTASE"/>
    <property type="match status" value="1"/>
</dbReference>
<keyword evidence="1" id="KW-1133">Transmembrane helix</keyword>
<dbReference type="PROSITE" id="PS50206">
    <property type="entry name" value="RHODANESE_3"/>
    <property type="match status" value="1"/>
</dbReference>
<dbReference type="SUPFAM" id="SSF52821">
    <property type="entry name" value="Rhodanese/Cell cycle control phosphatase"/>
    <property type="match status" value="1"/>
</dbReference>
<dbReference type="EMBL" id="LT991976">
    <property type="protein sequence ID" value="SPK73638.1"/>
    <property type="molecule type" value="Genomic_DNA"/>
</dbReference>
<dbReference type="Proteomes" id="UP000255505">
    <property type="component" value="Chromosome I"/>
</dbReference>
<organism evidence="3 4">
    <name type="scientific">Cupriavidus taiwanensis</name>
    <dbReference type="NCBI Taxonomy" id="164546"/>
    <lineage>
        <taxon>Bacteria</taxon>
        <taxon>Pseudomonadati</taxon>
        <taxon>Pseudomonadota</taxon>
        <taxon>Betaproteobacteria</taxon>
        <taxon>Burkholderiales</taxon>
        <taxon>Burkholderiaceae</taxon>
        <taxon>Cupriavidus</taxon>
    </lineage>
</organism>
<dbReference type="InterPro" id="IPR001763">
    <property type="entry name" value="Rhodanese-like_dom"/>
</dbReference>
<dbReference type="InterPro" id="IPR050229">
    <property type="entry name" value="GlpE_sulfurtransferase"/>
</dbReference>
<keyword evidence="1" id="KW-0472">Membrane</keyword>
<dbReference type="Gene3D" id="3.40.250.10">
    <property type="entry name" value="Rhodanese-like domain"/>
    <property type="match status" value="1"/>
</dbReference>
<evidence type="ECO:0000313" key="4">
    <source>
        <dbReference type="Proteomes" id="UP000255505"/>
    </source>
</evidence>
<feature type="domain" description="Rhodanese" evidence="2">
    <location>
        <begin position="100"/>
        <end position="190"/>
    </location>
</feature>
<dbReference type="EC" id="2.8.1.-" evidence="3"/>
<dbReference type="SMART" id="SM00450">
    <property type="entry name" value="RHOD"/>
    <property type="match status" value="1"/>
</dbReference>
<keyword evidence="3" id="KW-0808">Transferase</keyword>
<reference evidence="3 4" key="1">
    <citation type="submission" date="2018-01" db="EMBL/GenBank/DDBJ databases">
        <authorList>
            <person name="Gaut B.S."/>
            <person name="Morton B.R."/>
            <person name="Clegg M.T."/>
            <person name="Duvall M.R."/>
        </authorList>
    </citation>
    <scope>NUCLEOTIDE SEQUENCE [LARGE SCALE GENOMIC DNA]</scope>
    <source>
        <strain evidence="3">Cupriavidus taiwanensis LMG 19425</strain>
    </source>
</reference>
<accession>A0A375IHR7</accession>
<proteinExistence type="predicted"/>
<keyword evidence="1" id="KW-0812">Transmembrane</keyword>
<dbReference type="GO" id="GO:0016740">
    <property type="term" value="F:transferase activity"/>
    <property type="evidence" value="ECO:0007669"/>
    <property type="project" value="UniProtKB-KW"/>
</dbReference>
<gene>
    <name evidence="3" type="ORF">CT19425_110175</name>
</gene>